<protein>
    <submittedName>
        <fullName evidence="1">Uncharacterized protein</fullName>
    </submittedName>
</protein>
<dbReference type="KEGG" id="gcr:GcLGCM259_0349"/>
<sequence length="269" mass="29982">MPLHWNGKVAGGALGVNELKCKLRTVTGNWWSAATGRGPRTLLGRSFPWHLCLVATTFWVGEIHDPNAHDGSQMISAYDGWWYERYGGCDGVVEDGVCNTEVREAANNYFPKHMTPQQNPFYLDLPFNDVTNEKAFSQRHLIPWANDFGYAGNLENKNFSYMKNRWVELSFRGKTCFAQIADAGPVVYDDFEYVFGENNERPKNSEFNGAGMDVSPAVVGCLGFDALNGTQAGVSWRFVDEVDVPDGPWKIVVTESGYDWSSGGPQANQ</sequence>
<organism evidence="1 2">
    <name type="scientific">Glutamicibacter creatinolyticus</name>
    <dbReference type="NCBI Taxonomy" id="162496"/>
    <lineage>
        <taxon>Bacteria</taxon>
        <taxon>Bacillati</taxon>
        <taxon>Actinomycetota</taxon>
        <taxon>Actinomycetes</taxon>
        <taxon>Micrococcales</taxon>
        <taxon>Micrococcaceae</taxon>
        <taxon>Glutamicibacter</taxon>
    </lineage>
</organism>
<accession>A0A5B7WPZ7</accession>
<evidence type="ECO:0000313" key="1">
    <source>
        <dbReference type="EMBL" id="QCY46131.1"/>
    </source>
</evidence>
<keyword evidence="2" id="KW-1185">Reference proteome</keyword>
<dbReference type="Proteomes" id="UP000307000">
    <property type="component" value="Chromosome"/>
</dbReference>
<dbReference type="AlphaFoldDB" id="A0A5B7WPZ7"/>
<dbReference type="EMBL" id="CP034412">
    <property type="protein sequence ID" value="QCY46131.1"/>
    <property type="molecule type" value="Genomic_DNA"/>
</dbReference>
<proteinExistence type="predicted"/>
<name>A0A5B7WPZ7_9MICC</name>
<reference evidence="1 2" key="1">
    <citation type="submission" date="2018-12" db="EMBL/GenBank/DDBJ databases">
        <title>Complete Genome Sequence of Glutamicibacter creatinolyticus strain LGCM259,isolated from an abscess of a 12-year-old mare in Italy.</title>
        <authorList>
            <person name="Santos R.G."/>
            <person name="Silva A.L."/>
            <person name="Seyffert N."/>
            <person name="Castro T.L.P."/>
            <person name="Attili A.R."/>
            <person name="Rifici C."/>
            <person name="Mazzullo G."/>
            <person name="Brenig B."/>
            <person name="Venanzi F."/>
            <person name="Azevedo V."/>
        </authorList>
    </citation>
    <scope>NUCLEOTIDE SEQUENCE [LARGE SCALE GENOMIC DNA]</scope>
    <source>
        <strain evidence="1 2">LGCM 259</strain>
    </source>
</reference>
<gene>
    <name evidence="1" type="ORF">GcLGCM259_0349</name>
</gene>
<evidence type="ECO:0000313" key="2">
    <source>
        <dbReference type="Proteomes" id="UP000307000"/>
    </source>
</evidence>